<sequence length="138" mass="15182">MTGRSITMDASTSTLSFGERLLLIRRRSGQKQKTVAYLSGVDPSYFASLETARRPPPSPEVLARILDALNASPEDRRLLRQLALSHRLKTQLSQQVSSHAADLMCAIPTLSDEQVKAVHAVIRLMASPERAVEQEAAM</sequence>
<dbReference type="CDD" id="cd00093">
    <property type="entry name" value="HTH_XRE"/>
    <property type="match status" value="1"/>
</dbReference>
<accession>A0ABV1LLR1</accession>
<dbReference type="SMART" id="SM00530">
    <property type="entry name" value="HTH_XRE"/>
    <property type="match status" value="1"/>
</dbReference>
<dbReference type="EMBL" id="JAOALG010000001">
    <property type="protein sequence ID" value="MEQ5840136.1"/>
    <property type="molecule type" value="Genomic_DNA"/>
</dbReference>
<evidence type="ECO:0000313" key="2">
    <source>
        <dbReference type="EMBL" id="MEQ5840136.1"/>
    </source>
</evidence>
<dbReference type="InterPro" id="IPR001387">
    <property type="entry name" value="Cro/C1-type_HTH"/>
</dbReference>
<reference evidence="2 3" key="1">
    <citation type="journal article" date="2024" name="Chem. Sci.">
        <title>Discovery of a lagriamide polyketide by integrated genome mining, isotopic labeling, and untargeted metabolomics.</title>
        <authorList>
            <person name="Fergusson C.H."/>
            <person name="Saulog J."/>
            <person name="Paulo B.S."/>
            <person name="Wilson D.M."/>
            <person name="Liu D.Y."/>
            <person name="Morehouse N.J."/>
            <person name="Waterworth S."/>
            <person name="Barkei J."/>
            <person name="Gray C.A."/>
            <person name="Kwan J.C."/>
            <person name="Eustaquio A.S."/>
            <person name="Linington R.G."/>
        </authorList>
    </citation>
    <scope>NUCLEOTIDE SEQUENCE [LARGE SCALE GENOMIC DNA]</scope>
    <source>
        <strain evidence="2 3">RL17-338-BIF-B</strain>
    </source>
</reference>
<dbReference type="RefSeq" id="WP_349542394.1">
    <property type="nucleotide sequence ID" value="NZ_JAOALG010000001.1"/>
</dbReference>
<feature type="domain" description="HTH cro/C1-type" evidence="1">
    <location>
        <begin position="21"/>
        <end position="76"/>
    </location>
</feature>
<dbReference type="Gene3D" id="1.10.260.40">
    <property type="entry name" value="lambda repressor-like DNA-binding domains"/>
    <property type="match status" value="1"/>
</dbReference>
<comment type="caution">
    <text evidence="2">The sequence shown here is derived from an EMBL/GenBank/DDBJ whole genome shotgun (WGS) entry which is preliminary data.</text>
</comment>
<proteinExistence type="predicted"/>
<name>A0ABV1LLR1_9BURK</name>
<organism evidence="2 3">
    <name type="scientific">Paraburkholderia acidicola</name>
    <dbReference type="NCBI Taxonomy" id="1912599"/>
    <lineage>
        <taxon>Bacteria</taxon>
        <taxon>Pseudomonadati</taxon>
        <taxon>Pseudomonadota</taxon>
        <taxon>Betaproteobacteria</taxon>
        <taxon>Burkholderiales</taxon>
        <taxon>Burkholderiaceae</taxon>
        <taxon>Paraburkholderia</taxon>
    </lineage>
</organism>
<dbReference type="InterPro" id="IPR010982">
    <property type="entry name" value="Lambda_DNA-bd_dom_sf"/>
</dbReference>
<dbReference type="PROSITE" id="PS50943">
    <property type="entry name" value="HTH_CROC1"/>
    <property type="match status" value="1"/>
</dbReference>
<evidence type="ECO:0000259" key="1">
    <source>
        <dbReference type="PROSITE" id="PS50943"/>
    </source>
</evidence>
<protein>
    <submittedName>
        <fullName evidence="2">Helix-turn-helix domain-containing protein</fullName>
    </submittedName>
</protein>
<gene>
    <name evidence="2" type="ORF">N0A02_11940</name>
</gene>
<dbReference type="Pfam" id="PF13560">
    <property type="entry name" value="HTH_31"/>
    <property type="match status" value="1"/>
</dbReference>
<keyword evidence="3" id="KW-1185">Reference proteome</keyword>
<evidence type="ECO:0000313" key="3">
    <source>
        <dbReference type="Proteomes" id="UP001469089"/>
    </source>
</evidence>
<dbReference type="SUPFAM" id="SSF47413">
    <property type="entry name" value="lambda repressor-like DNA-binding domains"/>
    <property type="match status" value="1"/>
</dbReference>
<dbReference type="Proteomes" id="UP001469089">
    <property type="component" value="Unassembled WGS sequence"/>
</dbReference>